<dbReference type="EMBL" id="VTTN01000013">
    <property type="protein sequence ID" value="KAA0592978.1"/>
    <property type="molecule type" value="Genomic_DNA"/>
</dbReference>
<sequence>MAKLAELVECLSEVLGMPTTAVEAYAKPLRKEGLISSSGRTGPGSPNMTSLDATNLLLAILGGSTRNAVKKCKEISSSLSMISDIEGQYRDSQIHIVRKLNLKEEHTLGEMVQSIIENNACSDIKDNSAVNSDFSEYLFATLNNPEGQDISNKYSEYVEKFRQDHGGEWAEASVTVWHEKWWMSISGATFSAHLRRGETSPEITINYSTVISDFFTDFEDESPDRRNPTRGIGISSRLAINEHTFGKISRLLRHSK</sequence>
<reference evidence="1 2" key="1">
    <citation type="submission" date="2019-08" db="EMBL/GenBank/DDBJ databases">
        <authorList>
            <person name="Grouzdev D."/>
            <person name="Tikhonova E."/>
            <person name="Kravchenko I."/>
        </authorList>
    </citation>
    <scope>NUCLEOTIDE SEQUENCE [LARGE SCALE GENOMIC DNA]</scope>
    <source>
        <strain evidence="1 2">59b</strain>
    </source>
</reference>
<dbReference type="AlphaFoldDB" id="A0A5A9GEM1"/>
<accession>A0A5A9GEM1</accession>
<evidence type="ECO:0000313" key="2">
    <source>
        <dbReference type="Proteomes" id="UP000324927"/>
    </source>
</evidence>
<organism evidence="1 2">
    <name type="scientific">Azospirillum lipoferum</name>
    <dbReference type="NCBI Taxonomy" id="193"/>
    <lineage>
        <taxon>Bacteria</taxon>
        <taxon>Pseudomonadati</taxon>
        <taxon>Pseudomonadota</taxon>
        <taxon>Alphaproteobacteria</taxon>
        <taxon>Rhodospirillales</taxon>
        <taxon>Azospirillaceae</taxon>
        <taxon>Azospirillum</taxon>
    </lineage>
</organism>
<gene>
    <name evidence="1" type="ORF">FZ942_25990</name>
</gene>
<name>A0A5A9GEM1_AZOLI</name>
<dbReference type="Proteomes" id="UP000324927">
    <property type="component" value="Unassembled WGS sequence"/>
</dbReference>
<dbReference type="RefSeq" id="WP_170307192.1">
    <property type="nucleotide sequence ID" value="NZ_JALJXJ010000015.1"/>
</dbReference>
<protein>
    <submittedName>
        <fullName evidence="1">Uncharacterized protein</fullName>
    </submittedName>
</protein>
<proteinExistence type="predicted"/>
<comment type="caution">
    <text evidence="1">The sequence shown here is derived from an EMBL/GenBank/DDBJ whole genome shotgun (WGS) entry which is preliminary data.</text>
</comment>
<evidence type="ECO:0000313" key="1">
    <source>
        <dbReference type="EMBL" id="KAA0592978.1"/>
    </source>
</evidence>
<keyword evidence="2" id="KW-1185">Reference proteome</keyword>